<dbReference type="Proteomes" id="UP000736335">
    <property type="component" value="Unassembled WGS sequence"/>
</dbReference>
<dbReference type="Pfam" id="PF00149">
    <property type="entry name" value="Metallophos"/>
    <property type="match status" value="1"/>
</dbReference>
<feature type="chain" id="PRO_5040306406" evidence="2">
    <location>
        <begin position="27"/>
        <end position="438"/>
    </location>
</feature>
<dbReference type="PANTHER" id="PTHR46546:SF4">
    <property type="entry name" value="SHEWANELLA-LIKE PROTEIN PHOSPHATASE 1"/>
    <property type="match status" value="1"/>
</dbReference>
<evidence type="ECO:0000313" key="5">
    <source>
        <dbReference type="Proteomes" id="UP000736335"/>
    </source>
</evidence>
<dbReference type="GO" id="GO:0016787">
    <property type="term" value="F:hydrolase activity"/>
    <property type="evidence" value="ECO:0007669"/>
    <property type="project" value="InterPro"/>
</dbReference>
<dbReference type="Gene3D" id="3.60.21.10">
    <property type="match status" value="1"/>
</dbReference>
<evidence type="ECO:0000256" key="1">
    <source>
        <dbReference type="SAM" id="MobiDB-lite"/>
    </source>
</evidence>
<dbReference type="PANTHER" id="PTHR46546">
    <property type="entry name" value="SHEWANELLA-LIKE PROTEIN PHOSPHATASE 1"/>
    <property type="match status" value="1"/>
</dbReference>
<reference evidence="4" key="1">
    <citation type="journal article" date="2020" name="Nat. Commun.">
        <title>Large-scale genome sequencing of mycorrhizal fungi provides insights into the early evolution of symbiotic traits.</title>
        <authorList>
            <person name="Miyauchi S."/>
            <person name="Kiss E."/>
            <person name="Kuo A."/>
            <person name="Drula E."/>
            <person name="Kohler A."/>
            <person name="Sanchez-Garcia M."/>
            <person name="Morin E."/>
            <person name="Andreopoulos B."/>
            <person name="Barry K.W."/>
            <person name="Bonito G."/>
            <person name="Buee M."/>
            <person name="Carver A."/>
            <person name="Chen C."/>
            <person name="Cichocki N."/>
            <person name="Clum A."/>
            <person name="Culley D."/>
            <person name="Crous P.W."/>
            <person name="Fauchery L."/>
            <person name="Girlanda M."/>
            <person name="Hayes R.D."/>
            <person name="Keri Z."/>
            <person name="LaButti K."/>
            <person name="Lipzen A."/>
            <person name="Lombard V."/>
            <person name="Magnuson J."/>
            <person name="Maillard F."/>
            <person name="Murat C."/>
            <person name="Nolan M."/>
            <person name="Ohm R.A."/>
            <person name="Pangilinan J."/>
            <person name="Pereira M.F."/>
            <person name="Perotto S."/>
            <person name="Peter M."/>
            <person name="Pfister S."/>
            <person name="Riley R."/>
            <person name="Sitrit Y."/>
            <person name="Stielow J.B."/>
            <person name="Szollosi G."/>
            <person name="Zifcakova L."/>
            <person name="Stursova M."/>
            <person name="Spatafora J.W."/>
            <person name="Tedersoo L."/>
            <person name="Vaario L.M."/>
            <person name="Yamada A."/>
            <person name="Yan M."/>
            <person name="Wang P."/>
            <person name="Xu J."/>
            <person name="Bruns T."/>
            <person name="Baldrian P."/>
            <person name="Vilgalys R."/>
            <person name="Dunand C."/>
            <person name="Henrissat B."/>
            <person name="Grigoriev I.V."/>
            <person name="Hibbett D."/>
            <person name="Nagy L.G."/>
            <person name="Martin F.M."/>
        </authorList>
    </citation>
    <scope>NUCLEOTIDE SEQUENCE</scope>
    <source>
        <strain evidence="4">UH-Tt-Lm1</strain>
    </source>
</reference>
<evidence type="ECO:0000259" key="3">
    <source>
        <dbReference type="Pfam" id="PF00149"/>
    </source>
</evidence>
<gene>
    <name evidence="4" type="ORF">BJ322DRAFT_1066096</name>
</gene>
<feature type="region of interest" description="Disordered" evidence="1">
    <location>
        <begin position="62"/>
        <end position="86"/>
    </location>
</feature>
<sequence length="438" mass="47993">MARLWLTFGILTPFFALFIVQQTSLAENYWPWFLATHPDSSQASRQRSGGVGHGPSLIQEQEQELGQGNQKPLQAPGPPVADRHASNVEGNLPETAFVRRIVAVGDLHGDFGNARKVLEMSGVIGAEGEWTGLVDFFVQTGDIIDRGDDTVELFSYMDKLRDQALAAGGMVLSHLGNHEWMNVIGECWRYVYPSEIKTFGSVEARGRMITSGQIGKSWATNYTTTSRLPLHPSLGPPNADYDPSFSSPISHSALSFVHGGLAPTYPDLTPYPSKINEIASSLLRKLQTRKFPLVHPPNPYPGLPKTATKEENRLYGGDGPLWYRGWALDEDEGVKGGLCDRADAVMEKIGVRRLIVGHTPDFEKIVSRCGGKIIIIDTGISHAYGGVLSALSITYSLTPLPPTEGGEARWKERETVVAVYPDRQDILADDAREITGEL</sequence>
<dbReference type="InterPro" id="IPR004843">
    <property type="entry name" value="Calcineurin-like_PHP"/>
</dbReference>
<organism evidence="4 5">
    <name type="scientific">Thelephora terrestris</name>
    <dbReference type="NCBI Taxonomy" id="56493"/>
    <lineage>
        <taxon>Eukaryota</taxon>
        <taxon>Fungi</taxon>
        <taxon>Dikarya</taxon>
        <taxon>Basidiomycota</taxon>
        <taxon>Agaricomycotina</taxon>
        <taxon>Agaricomycetes</taxon>
        <taxon>Thelephorales</taxon>
        <taxon>Thelephoraceae</taxon>
        <taxon>Thelephora</taxon>
    </lineage>
</organism>
<dbReference type="AlphaFoldDB" id="A0A9P6HDM3"/>
<reference evidence="4" key="2">
    <citation type="submission" date="2020-11" db="EMBL/GenBank/DDBJ databases">
        <authorList>
            <consortium name="DOE Joint Genome Institute"/>
            <person name="Kuo A."/>
            <person name="Miyauchi S."/>
            <person name="Kiss E."/>
            <person name="Drula E."/>
            <person name="Kohler A."/>
            <person name="Sanchez-Garcia M."/>
            <person name="Andreopoulos B."/>
            <person name="Barry K.W."/>
            <person name="Bonito G."/>
            <person name="Buee M."/>
            <person name="Carver A."/>
            <person name="Chen C."/>
            <person name="Cichocki N."/>
            <person name="Clum A."/>
            <person name="Culley D."/>
            <person name="Crous P.W."/>
            <person name="Fauchery L."/>
            <person name="Girlanda M."/>
            <person name="Hayes R."/>
            <person name="Keri Z."/>
            <person name="Labutti K."/>
            <person name="Lipzen A."/>
            <person name="Lombard V."/>
            <person name="Magnuson J."/>
            <person name="Maillard F."/>
            <person name="Morin E."/>
            <person name="Murat C."/>
            <person name="Nolan M."/>
            <person name="Ohm R."/>
            <person name="Pangilinan J."/>
            <person name="Pereira M."/>
            <person name="Perotto S."/>
            <person name="Peter M."/>
            <person name="Riley R."/>
            <person name="Sitrit Y."/>
            <person name="Stielow B."/>
            <person name="Szollosi G."/>
            <person name="Zifcakova L."/>
            <person name="Stursova M."/>
            <person name="Spatafora J.W."/>
            <person name="Tedersoo L."/>
            <person name="Vaario L.-M."/>
            <person name="Yamada A."/>
            <person name="Yan M."/>
            <person name="Wang P."/>
            <person name="Xu J."/>
            <person name="Bruns T."/>
            <person name="Baldrian P."/>
            <person name="Vilgalys R."/>
            <person name="Henrissat B."/>
            <person name="Grigoriev I.V."/>
            <person name="Hibbett D."/>
            <person name="Nagy L.G."/>
            <person name="Martin F.M."/>
        </authorList>
    </citation>
    <scope>NUCLEOTIDE SEQUENCE</scope>
    <source>
        <strain evidence="4">UH-Tt-Lm1</strain>
    </source>
</reference>
<dbReference type="InterPro" id="IPR029052">
    <property type="entry name" value="Metallo-depent_PP-like"/>
</dbReference>
<name>A0A9P6HDM3_9AGAM</name>
<keyword evidence="5" id="KW-1185">Reference proteome</keyword>
<feature type="domain" description="Calcineurin-like phosphoesterase" evidence="3">
    <location>
        <begin position="100"/>
        <end position="309"/>
    </location>
</feature>
<feature type="signal peptide" evidence="2">
    <location>
        <begin position="1"/>
        <end position="26"/>
    </location>
</feature>
<accession>A0A9P6HDM3</accession>
<evidence type="ECO:0000313" key="4">
    <source>
        <dbReference type="EMBL" id="KAF9784754.1"/>
    </source>
</evidence>
<dbReference type="EMBL" id="WIUZ02000008">
    <property type="protein sequence ID" value="KAF9784754.1"/>
    <property type="molecule type" value="Genomic_DNA"/>
</dbReference>
<dbReference type="OrthoDB" id="5976022at2759"/>
<evidence type="ECO:0000256" key="2">
    <source>
        <dbReference type="SAM" id="SignalP"/>
    </source>
</evidence>
<keyword evidence="2" id="KW-0732">Signal</keyword>
<proteinExistence type="predicted"/>
<comment type="caution">
    <text evidence="4">The sequence shown here is derived from an EMBL/GenBank/DDBJ whole genome shotgun (WGS) entry which is preliminary data.</text>
</comment>
<protein>
    <submittedName>
        <fullName evidence="4">Metallo-dependent phosphatase</fullName>
    </submittedName>
</protein>
<dbReference type="SUPFAM" id="SSF56300">
    <property type="entry name" value="Metallo-dependent phosphatases"/>
    <property type="match status" value="1"/>
</dbReference>